<keyword evidence="5" id="KW-1185">Reference proteome</keyword>
<name>A0A929G007_9PSEU</name>
<dbReference type="GO" id="GO:0003677">
    <property type="term" value="F:DNA binding"/>
    <property type="evidence" value="ECO:0007669"/>
    <property type="project" value="UniProtKB-KW"/>
</dbReference>
<comment type="caution">
    <text evidence="4">The sequence shown here is derived from an EMBL/GenBank/DDBJ whole genome shotgun (WGS) entry which is preliminary data.</text>
</comment>
<dbReference type="PANTHER" id="PTHR30204:SF90">
    <property type="entry name" value="HTH-TYPE TRANSCRIPTIONAL ACTIVATOR MTA"/>
    <property type="match status" value="1"/>
</dbReference>
<dbReference type="PRINTS" id="PR00040">
    <property type="entry name" value="HTHMERR"/>
</dbReference>
<gene>
    <name evidence="4" type="ORF">IQ251_11645</name>
</gene>
<evidence type="ECO:0000256" key="2">
    <source>
        <dbReference type="SAM" id="MobiDB-lite"/>
    </source>
</evidence>
<dbReference type="InterPro" id="IPR000551">
    <property type="entry name" value="MerR-type_HTH_dom"/>
</dbReference>
<dbReference type="SUPFAM" id="SSF46955">
    <property type="entry name" value="Putative DNA-binding domain"/>
    <property type="match status" value="1"/>
</dbReference>
<feature type="domain" description="HTH merR-type" evidence="3">
    <location>
        <begin position="4"/>
        <end position="73"/>
    </location>
</feature>
<dbReference type="PROSITE" id="PS00552">
    <property type="entry name" value="HTH_MERR_1"/>
    <property type="match status" value="1"/>
</dbReference>
<dbReference type="InterPro" id="IPR012925">
    <property type="entry name" value="TipAS_dom"/>
</dbReference>
<evidence type="ECO:0000313" key="5">
    <source>
        <dbReference type="Proteomes" id="UP000598360"/>
    </source>
</evidence>
<evidence type="ECO:0000259" key="3">
    <source>
        <dbReference type="PROSITE" id="PS50937"/>
    </source>
</evidence>
<proteinExistence type="predicted"/>
<dbReference type="PANTHER" id="PTHR30204">
    <property type="entry name" value="REDOX-CYCLING DRUG-SENSING TRANSCRIPTIONAL ACTIVATOR SOXR"/>
    <property type="match status" value="1"/>
</dbReference>
<dbReference type="Pfam" id="PF13411">
    <property type="entry name" value="MerR_1"/>
    <property type="match status" value="1"/>
</dbReference>
<dbReference type="SMART" id="SM00422">
    <property type="entry name" value="HTH_MERR"/>
    <property type="match status" value="1"/>
</dbReference>
<dbReference type="EMBL" id="JADEYC010000018">
    <property type="protein sequence ID" value="MBE9375095.1"/>
    <property type="molecule type" value="Genomic_DNA"/>
</dbReference>
<dbReference type="PROSITE" id="PS50937">
    <property type="entry name" value="HTH_MERR_2"/>
    <property type="match status" value="1"/>
</dbReference>
<feature type="compositionally biased region" description="Basic and acidic residues" evidence="2">
    <location>
        <begin position="73"/>
        <end position="83"/>
    </location>
</feature>
<feature type="region of interest" description="Disordered" evidence="2">
    <location>
        <begin position="73"/>
        <end position="98"/>
    </location>
</feature>
<keyword evidence="1" id="KW-0238">DNA-binding</keyword>
<dbReference type="Pfam" id="PF07739">
    <property type="entry name" value="TipAS"/>
    <property type="match status" value="1"/>
</dbReference>
<dbReference type="Proteomes" id="UP000598360">
    <property type="component" value="Unassembled WGS sequence"/>
</dbReference>
<evidence type="ECO:0000256" key="1">
    <source>
        <dbReference type="ARBA" id="ARBA00023125"/>
    </source>
</evidence>
<accession>A0A929G007</accession>
<reference evidence="4" key="1">
    <citation type="submission" date="2020-10" db="EMBL/GenBank/DDBJ databases">
        <title>Diversity and distribution of actinomycetes associated with coral in the coast of Hainan.</title>
        <authorList>
            <person name="Li F."/>
        </authorList>
    </citation>
    <scope>NUCLEOTIDE SEQUENCE</scope>
    <source>
        <strain evidence="4">HNM0983</strain>
    </source>
</reference>
<dbReference type="Gene3D" id="1.10.1660.10">
    <property type="match status" value="1"/>
</dbReference>
<dbReference type="AlphaFoldDB" id="A0A929G007"/>
<sequence>MIPVWKVGEIAERAGLTVRALHHWDRIGLVRPSARTGSGHRLYGDADVRRLYEVVALRDLGLSLDAIADVLGSREQDPGKQDPGKQGSTEQGSTEPAAAHGNRMLAGVLSRHLAHVDAQIAAQRRLRDRLAALLGGLRTAAPLPSDLLELVEEVTRMNEKINAYYTAEQLATLQTRRERLGEEAIAAVEAEWPQLIAQVQAEMDAGTDPTEPRVRALAARWMELLEQFDGGDPEIREANRRIVVDNPAEVQQQGGPPEKMIEYITRAAQGS</sequence>
<protein>
    <submittedName>
        <fullName evidence="4">MerR family transcriptional regulator</fullName>
    </submittedName>
</protein>
<dbReference type="InterPro" id="IPR009061">
    <property type="entry name" value="DNA-bd_dom_put_sf"/>
</dbReference>
<dbReference type="GO" id="GO:0003700">
    <property type="term" value="F:DNA-binding transcription factor activity"/>
    <property type="evidence" value="ECO:0007669"/>
    <property type="project" value="InterPro"/>
</dbReference>
<evidence type="ECO:0000313" key="4">
    <source>
        <dbReference type="EMBL" id="MBE9375095.1"/>
    </source>
</evidence>
<organism evidence="4 5">
    <name type="scientific">Saccharopolyspora montiporae</name>
    <dbReference type="NCBI Taxonomy" id="2781240"/>
    <lineage>
        <taxon>Bacteria</taxon>
        <taxon>Bacillati</taxon>
        <taxon>Actinomycetota</taxon>
        <taxon>Actinomycetes</taxon>
        <taxon>Pseudonocardiales</taxon>
        <taxon>Pseudonocardiaceae</taxon>
        <taxon>Saccharopolyspora</taxon>
    </lineage>
</organism>
<dbReference type="InterPro" id="IPR047057">
    <property type="entry name" value="MerR_fam"/>
</dbReference>